<accession>A0A091E5Z7</accession>
<name>A0A091E5Z7_FUKDA</name>
<evidence type="ECO:0000313" key="2">
    <source>
        <dbReference type="Proteomes" id="UP000028990"/>
    </source>
</evidence>
<dbReference type="AlphaFoldDB" id="A0A091E5Z7"/>
<reference evidence="1 2" key="1">
    <citation type="submission" date="2013-11" db="EMBL/GenBank/DDBJ databases">
        <title>The Damaraland mole rat (Fukomys damarensis) genome and evolution of African mole rats.</title>
        <authorList>
            <person name="Gladyshev V.N."/>
            <person name="Fang X."/>
        </authorList>
    </citation>
    <scope>NUCLEOTIDE SEQUENCE [LARGE SCALE GENOMIC DNA]</scope>
    <source>
        <tissue evidence="1">Liver</tissue>
    </source>
</reference>
<gene>
    <name evidence="1" type="ORF">H920_00635</name>
</gene>
<sequence length="298" mass="32683">MAQEYSANKLSGRVALLLTLDKPDSQEAEPTQLGKAEGRGLWLDYSQLSKGTLLFCGHILTLSGTLLCFLSAPYTSSIKAVSVSPPLGAQLWPSPCTALQPKKKLLRDPKPFKHAAPCLLVQGKAHSGGPGDSSGYKFQEHKMALNPMVRGGAFQRERRYQVNAFLKALCSSSQKYPTRPNMETLPLEVEDTLSLEESKQKLDNQLYQRPHGRSPYNGREATKNSCCSPIVSQESLLIKQAIPRPLAELQQKSSPPAEYFPQATSVSIIPSTWDATEVVDSQCKSVGHDKGDKQKDSK</sequence>
<keyword evidence="2" id="KW-1185">Reference proteome</keyword>
<dbReference type="Proteomes" id="UP000028990">
    <property type="component" value="Unassembled WGS sequence"/>
</dbReference>
<dbReference type="EMBL" id="KN120660">
    <property type="protein sequence ID" value="KFO38025.1"/>
    <property type="molecule type" value="Genomic_DNA"/>
</dbReference>
<proteinExistence type="predicted"/>
<evidence type="ECO:0000313" key="1">
    <source>
        <dbReference type="EMBL" id="KFO38025.1"/>
    </source>
</evidence>
<organism evidence="1 2">
    <name type="scientific">Fukomys damarensis</name>
    <name type="common">Damaraland mole rat</name>
    <name type="synonym">Cryptomys damarensis</name>
    <dbReference type="NCBI Taxonomy" id="885580"/>
    <lineage>
        <taxon>Eukaryota</taxon>
        <taxon>Metazoa</taxon>
        <taxon>Chordata</taxon>
        <taxon>Craniata</taxon>
        <taxon>Vertebrata</taxon>
        <taxon>Euteleostomi</taxon>
        <taxon>Mammalia</taxon>
        <taxon>Eutheria</taxon>
        <taxon>Euarchontoglires</taxon>
        <taxon>Glires</taxon>
        <taxon>Rodentia</taxon>
        <taxon>Hystricomorpha</taxon>
        <taxon>Bathyergidae</taxon>
        <taxon>Fukomys</taxon>
    </lineage>
</organism>
<protein>
    <submittedName>
        <fullName evidence="1">Uncharacterized protein</fullName>
    </submittedName>
</protein>